<proteinExistence type="predicted"/>
<keyword evidence="2" id="KW-1185">Reference proteome</keyword>
<accession>A0ACC1RSB3</accession>
<dbReference type="Proteomes" id="UP001148662">
    <property type="component" value="Unassembled WGS sequence"/>
</dbReference>
<name>A0ACC1RSB3_9APHY</name>
<sequence>MSKGISKNTLGLRFMQNALRAKQQAEVELEQAKIKDEAEWEVSQEVKDAWGIGSSSAAESSSVTQETSYLPFLFADESSQGIKLRGRRTFNARGQEISPEVL</sequence>
<dbReference type="EMBL" id="JANHOG010002425">
    <property type="protein sequence ID" value="KAJ3523549.1"/>
    <property type="molecule type" value="Genomic_DNA"/>
</dbReference>
<protein>
    <submittedName>
        <fullName evidence="1">Uncharacterized protein</fullName>
    </submittedName>
</protein>
<evidence type="ECO:0000313" key="2">
    <source>
        <dbReference type="Proteomes" id="UP001148662"/>
    </source>
</evidence>
<gene>
    <name evidence="1" type="ORF">NM688_g8709</name>
</gene>
<comment type="caution">
    <text evidence="1">The sequence shown here is derived from an EMBL/GenBank/DDBJ whole genome shotgun (WGS) entry which is preliminary data.</text>
</comment>
<organism evidence="1 2">
    <name type="scientific">Phlebia brevispora</name>
    <dbReference type="NCBI Taxonomy" id="194682"/>
    <lineage>
        <taxon>Eukaryota</taxon>
        <taxon>Fungi</taxon>
        <taxon>Dikarya</taxon>
        <taxon>Basidiomycota</taxon>
        <taxon>Agaricomycotina</taxon>
        <taxon>Agaricomycetes</taxon>
        <taxon>Polyporales</taxon>
        <taxon>Meruliaceae</taxon>
        <taxon>Phlebia</taxon>
    </lineage>
</organism>
<evidence type="ECO:0000313" key="1">
    <source>
        <dbReference type="EMBL" id="KAJ3523549.1"/>
    </source>
</evidence>
<reference evidence="1" key="1">
    <citation type="submission" date="2022-07" db="EMBL/GenBank/DDBJ databases">
        <title>Genome Sequence of Phlebia brevispora.</title>
        <authorList>
            <person name="Buettner E."/>
        </authorList>
    </citation>
    <scope>NUCLEOTIDE SEQUENCE</scope>
    <source>
        <strain evidence="1">MPL23</strain>
    </source>
</reference>